<protein>
    <recommendedName>
        <fullName evidence="4">Serine endopeptidase inhibitors</fullName>
    </recommendedName>
</protein>
<sequence>MQNSFKTKFEKLDSGLFEPLEETQLSKIIGADGPTSSSMPTYNPSTGTTQTDTTTAEDTPPPREV</sequence>
<dbReference type="RefSeq" id="WP_188938493.1">
    <property type="nucleotide sequence ID" value="NZ_BMIA01000005.1"/>
</dbReference>
<dbReference type="Proteomes" id="UP000600214">
    <property type="component" value="Unassembled WGS sequence"/>
</dbReference>
<evidence type="ECO:0000256" key="1">
    <source>
        <dbReference type="SAM" id="MobiDB-lite"/>
    </source>
</evidence>
<comment type="caution">
    <text evidence="2">The sequence shown here is derived from an EMBL/GenBank/DDBJ whole genome shotgun (WGS) entry which is preliminary data.</text>
</comment>
<gene>
    <name evidence="2" type="ORF">GCM10007423_54550</name>
</gene>
<evidence type="ECO:0008006" key="4">
    <source>
        <dbReference type="Google" id="ProtNLM"/>
    </source>
</evidence>
<feature type="compositionally biased region" description="Polar residues" evidence="1">
    <location>
        <begin position="34"/>
        <end position="43"/>
    </location>
</feature>
<dbReference type="EMBL" id="BMIA01000005">
    <property type="protein sequence ID" value="GGH51272.1"/>
    <property type="molecule type" value="Genomic_DNA"/>
</dbReference>
<evidence type="ECO:0000313" key="2">
    <source>
        <dbReference type="EMBL" id="GGH51272.1"/>
    </source>
</evidence>
<name>A0ABQ1Z8E0_9BACT</name>
<feature type="compositionally biased region" description="Low complexity" evidence="1">
    <location>
        <begin position="44"/>
        <end position="58"/>
    </location>
</feature>
<proteinExistence type="predicted"/>
<reference evidence="3" key="1">
    <citation type="journal article" date="2019" name="Int. J. Syst. Evol. Microbiol.">
        <title>The Global Catalogue of Microorganisms (GCM) 10K type strain sequencing project: providing services to taxonomists for standard genome sequencing and annotation.</title>
        <authorList>
            <consortium name="The Broad Institute Genomics Platform"/>
            <consortium name="The Broad Institute Genome Sequencing Center for Infectious Disease"/>
            <person name="Wu L."/>
            <person name="Ma J."/>
        </authorList>
    </citation>
    <scope>NUCLEOTIDE SEQUENCE [LARGE SCALE GENOMIC DNA]</scope>
    <source>
        <strain evidence="3">CGMCC 1.15288</strain>
    </source>
</reference>
<accession>A0ABQ1Z8E0</accession>
<organism evidence="2 3">
    <name type="scientific">Dyadobacter endophyticus</name>
    <dbReference type="NCBI Taxonomy" id="1749036"/>
    <lineage>
        <taxon>Bacteria</taxon>
        <taxon>Pseudomonadati</taxon>
        <taxon>Bacteroidota</taxon>
        <taxon>Cytophagia</taxon>
        <taxon>Cytophagales</taxon>
        <taxon>Spirosomataceae</taxon>
        <taxon>Dyadobacter</taxon>
    </lineage>
</organism>
<evidence type="ECO:0000313" key="3">
    <source>
        <dbReference type="Proteomes" id="UP000600214"/>
    </source>
</evidence>
<feature type="region of interest" description="Disordered" evidence="1">
    <location>
        <begin position="27"/>
        <end position="65"/>
    </location>
</feature>
<keyword evidence="3" id="KW-1185">Reference proteome</keyword>